<dbReference type="SUPFAM" id="SSF55594">
    <property type="entry name" value="HPr-like"/>
    <property type="match status" value="1"/>
</dbReference>
<dbReference type="NCBIfam" id="TIGR02364">
    <property type="entry name" value="dha_pts"/>
    <property type="match status" value="1"/>
</dbReference>
<dbReference type="PANTHER" id="PTHR46244">
    <property type="entry name" value="PHOSPHOENOLPYRUVATE-PROTEIN PHOSPHOTRANSFERASE"/>
    <property type="match status" value="1"/>
</dbReference>
<dbReference type="InterPro" id="IPR040442">
    <property type="entry name" value="Pyrv_kinase-like_dom_sf"/>
</dbReference>
<evidence type="ECO:0000256" key="5">
    <source>
        <dbReference type="ARBA" id="ARBA00004496"/>
    </source>
</evidence>
<keyword evidence="12" id="KW-0479">Metal-binding</keyword>
<evidence type="ECO:0000256" key="10">
    <source>
        <dbReference type="ARBA" id="ARBA00022679"/>
    </source>
</evidence>
<feature type="domain" description="PTS EIIA type-4" evidence="17">
    <location>
        <begin position="4"/>
        <end position="137"/>
    </location>
</feature>
<keyword evidence="20" id="KW-1185">Reference proteome</keyword>
<dbReference type="SUPFAM" id="SSF53062">
    <property type="entry name" value="PTS system fructose IIA component-like"/>
    <property type="match status" value="1"/>
</dbReference>
<dbReference type="InterPro" id="IPR036662">
    <property type="entry name" value="PTS_EIIA_man-typ_sf"/>
</dbReference>
<dbReference type="Pfam" id="PF05524">
    <property type="entry name" value="PEP-utilisers_N"/>
    <property type="match status" value="1"/>
</dbReference>
<evidence type="ECO:0000256" key="16">
    <source>
        <dbReference type="SAM" id="MobiDB-lite"/>
    </source>
</evidence>
<dbReference type="SUPFAM" id="SSF52009">
    <property type="entry name" value="Phosphohistidine domain"/>
    <property type="match status" value="1"/>
</dbReference>
<dbReference type="Pfam" id="PF00381">
    <property type="entry name" value="PTS-HPr"/>
    <property type="match status" value="1"/>
</dbReference>
<evidence type="ECO:0000256" key="3">
    <source>
        <dbReference type="ARBA" id="ARBA00001946"/>
    </source>
</evidence>
<dbReference type="Gene3D" id="3.30.1340.10">
    <property type="entry name" value="HPr-like"/>
    <property type="match status" value="1"/>
</dbReference>
<evidence type="ECO:0000256" key="11">
    <source>
        <dbReference type="ARBA" id="ARBA00022683"/>
    </source>
</evidence>
<dbReference type="PROSITE" id="PS51096">
    <property type="entry name" value="PTS_EIIA_TYPE_4"/>
    <property type="match status" value="1"/>
</dbReference>
<evidence type="ECO:0000256" key="1">
    <source>
        <dbReference type="ARBA" id="ARBA00000683"/>
    </source>
</evidence>
<feature type="domain" description="HPr" evidence="18">
    <location>
        <begin position="154"/>
        <end position="246"/>
    </location>
</feature>
<comment type="catalytic activity">
    <reaction evidence="2">
        <text>dihydroxyacetone + phosphoenolpyruvate = dihydroxyacetone phosphate + pyruvate</text>
        <dbReference type="Rhea" id="RHEA:18381"/>
        <dbReference type="ChEBI" id="CHEBI:15361"/>
        <dbReference type="ChEBI" id="CHEBI:16016"/>
        <dbReference type="ChEBI" id="CHEBI:57642"/>
        <dbReference type="ChEBI" id="CHEBI:58702"/>
        <dbReference type="EC" id="2.7.1.121"/>
    </reaction>
</comment>
<evidence type="ECO:0000256" key="6">
    <source>
        <dbReference type="ARBA" id="ARBA00007837"/>
    </source>
</evidence>
<comment type="subcellular location">
    <subcellularLocation>
        <location evidence="5">Cytoplasm</location>
    </subcellularLocation>
</comment>
<keyword evidence="9" id="KW-0762">Sugar transport</keyword>
<dbReference type="NCBIfam" id="TIGR01417">
    <property type="entry name" value="PTS_I_fam"/>
    <property type="match status" value="1"/>
</dbReference>
<evidence type="ECO:0000256" key="9">
    <source>
        <dbReference type="ARBA" id="ARBA00022597"/>
    </source>
</evidence>
<comment type="catalytic activity">
    <reaction evidence="1">
        <text>L-histidyl-[protein] + phosphoenolpyruvate = N(pros)-phospho-L-histidyl-[protein] + pyruvate</text>
        <dbReference type="Rhea" id="RHEA:23880"/>
        <dbReference type="Rhea" id="RHEA-COMP:9745"/>
        <dbReference type="Rhea" id="RHEA-COMP:9746"/>
        <dbReference type="ChEBI" id="CHEBI:15361"/>
        <dbReference type="ChEBI" id="CHEBI:29979"/>
        <dbReference type="ChEBI" id="CHEBI:58702"/>
        <dbReference type="ChEBI" id="CHEBI:64837"/>
        <dbReference type="EC" id="2.7.3.9"/>
    </reaction>
</comment>
<dbReference type="SUPFAM" id="SSF47831">
    <property type="entry name" value="Enzyme I of the PEP:sugar phosphotransferase system HPr-binding (sub)domain"/>
    <property type="match status" value="1"/>
</dbReference>
<keyword evidence="8" id="KW-0963">Cytoplasm</keyword>
<keyword evidence="10 19" id="KW-0808">Transferase</keyword>
<accession>A0ABS9E0K3</accession>
<dbReference type="GO" id="GO:0008965">
    <property type="term" value="F:phosphoenolpyruvate-protein phosphotransferase activity"/>
    <property type="evidence" value="ECO:0007669"/>
    <property type="project" value="UniProtKB-EC"/>
</dbReference>
<dbReference type="InterPro" id="IPR000032">
    <property type="entry name" value="HPr-like"/>
</dbReference>
<evidence type="ECO:0000256" key="13">
    <source>
        <dbReference type="ARBA" id="ARBA00022777"/>
    </source>
</evidence>
<organism evidence="19 20">
    <name type="scientific">Acidiphilium iwatense</name>
    <dbReference type="NCBI Taxonomy" id="768198"/>
    <lineage>
        <taxon>Bacteria</taxon>
        <taxon>Pseudomonadati</taxon>
        <taxon>Pseudomonadota</taxon>
        <taxon>Alphaproteobacteria</taxon>
        <taxon>Acetobacterales</taxon>
        <taxon>Acidocellaceae</taxon>
        <taxon>Acidiphilium</taxon>
    </lineage>
</organism>
<dbReference type="InterPro" id="IPR023151">
    <property type="entry name" value="PEP_util_CS"/>
</dbReference>
<dbReference type="RefSeq" id="WP_235705153.1">
    <property type="nucleotide sequence ID" value="NZ_JAKGBZ010000032.1"/>
</dbReference>
<dbReference type="Gene3D" id="3.40.50.510">
    <property type="entry name" value="Phosphotransferase system, mannose-type IIA component"/>
    <property type="match status" value="1"/>
</dbReference>
<evidence type="ECO:0000256" key="8">
    <source>
        <dbReference type="ARBA" id="ARBA00022490"/>
    </source>
</evidence>
<dbReference type="PROSITE" id="PS00742">
    <property type="entry name" value="PEP_ENZYMES_2"/>
    <property type="match status" value="1"/>
</dbReference>
<protein>
    <submittedName>
        <fullName evidence="19">Phosphoenolpyruvate--protein phosphotransferase</fullName>
        <ecNumber evidence="19">2.7.3.9</ecNumber>
    </submittedName>
</protein>
<keyword evidence="11" id="KW-0598">Phosphotransferase system</keyword>
<dbReference type="InterPro" id="IPR006318">
    <property type="entry name" value="PTS_EI-like"/>
</dbReference>
<evidence type="ECO:0000256" key="4">
    <source>
        <dbReference type="ARBA" id="ARBA00002788"/>
    </source>
</evidence>
<evidence type="ECO:0000256" key="12">
    <source>
        <dbReference type="ARBA" id="ARBA00022723"/>
    </source>
</evidence>
<dbReference type="Pfam" id="PF02896">
    <property type="entry name" value="PEP-utilizers_C"/>
    <property type="match status" value="1"/>
</dbReference>
<comment type="function">
    <text evidence="4">Component of the dihydroxyacetone kinase complex, which is responsible for the phosphoenolpyruvate (PEP)-dependent phosphorylation of dihydroxyacetone. DhaM serves as the phosphoryl donor. Is phosphorylated by phosphoenolpyruvate in an EI- and HPr-dependent reaction, and a phosphorelay system on histidine residues finally leads to phosphoryl transfer to DhaL and dihydroxyacetone.</text>
</comment>
<dbReference type="PROSITE" id="PS51350">
    <property type="entry name" value="PTS_HPR_DOM"/>
    <property type="match status" value="1"/>
</dbReference>
<gene>
    <name evidence="19" type="primary">ptsP</name>
    <name evidence="19" type="ORF">L2A60_14400</name>
</gene>
<feature type="region of interest" description="Disordered" evidence="16">
    <location>
        <begin position="241"/>
        <end position="266"/>
    </location>
</feature>
<sequence length="766" mass="78283">MSAKVALVLVSHSRVLAEAVATLIRPMTGPDLKIACAAGAGDDGAELGTDATAILAAIEDLDSPAGTLVLMDIGSALLSAETALDLLDAVIRSRVSLCAAPFVEGAIAAGVAAAGGAQLDTVRAEAEAALESKRAQLGLDSAQTTPQPANNVDSVTREVRIADPAGLHLRPAAAIARLAQAQAANVTLAPADGSRVPAPATSLTALLGLGARGNATLRLSASGAGAEAALDVIEAVLTAPTQEPEPPEPVAATGPRPASPGIAIGPMRTLRTTMPPIARSLAKDRDAAKRALDAALGTAKRQGGAGHAILDAQRALLDDPALRAHAIALTDRDGLDAAPAWAEAIEAAASTIAALDNPILRARAADLRDAGALVLRALGVTHAAALPDGPPAILIADDLLPSLAVTLDRDRVPGVIDRAGGTASHAAILLRAAGIPYLVGAGATELKESAIVAFDGATGEFWLDPDAATLAMLRAREAQAARDEAASRSNPVRLADGSDITLWANVASRAEAEAADRANAAGIGLLRTEFLFLDRVLPPSEDEQCAMLRAIMAPMRGRPIVLRTLDAGADKPMPFLPLAPEQNPALGVRGLRALLDNDAIFETQLRAMLRAGVDHDARIMLPMVTNPSEVTAARAILNHAHEALAGAKTDHAWPVRLGIMIEVPAAALVIADFADIIDFVSIGTNDLTQYTLAADRNVPALAGLGGTAHPSVLALCRKVAAEARVPVSVCGEAAGDPEIAPLLASCGIRNLSTAPRSFAAIRKIFD</sequence>
<comment type="cofactor">
    <cofactor evidence="3">
        <name>Mg(2+)</name>
        <dbReference type="ChEBI" id="CHEBI:18420"/>
    </cofactor>
</comment>
<dbReference type="InterPro" id="IPR036637">
    <property type="entry name" value="Phosphohistidine_dom_sf"/>
</dbReference>
<dbReference type="SUPFAM" id="SSF51621">
    <property type="entry name" value="Phosphoenolpyruvate/pyruvate domain"/>
    <property type="match status" value="1"/>
</dbReference>
<dbReference type="Pfam" id="PF00391">
    <property type="entry name" value="PEP-utilizers"/>
    <property type="match status" value="1"/>
</dbReference>
<evidence type="ECO:0000313" key="20">
    <source>
        <dbReference type="Proteomes" id="UP001521209"/>
    </source>
</evidence>
<evidence type="ECO:0000313" key="19">
    <source>
        <dbReference type="EMBL" id="MCF3947868.1"/>
    </source>
</evidence>
<proteinExistence type="inferred from homology"/>
<dbReference type="Gene3D" id="1.10.274.10">
    <property type="entry name" value="PtsI, HPr-binding domain"/>
    <property type="match status" value="1"/>
</dbReference>
<dbReference type="EMBL" id="JAKGBZ010000032">
    <property type="protein sequence ID" value="MCF3947868.1"/>
    <property type="molecule type" value="Genomic_DNA"/>
</dbReference>
<keyword evidence="7" id="KW-0813">Transport</keyword>
<comment type="subunit">
    <text evidence="15">Homodimer. The dihydroxyacetone kinase complex is composed of a homodimer of DhaM, a homodimer of DhaK and the subunit DhaL.</text>
</comment>
<dbReference type="PRINTS" id="PR01736">
    <property type="entry name" value="PHPHTRNFRASE"/>
</dbReference>
<evidence type="ECO:0000256" key="2">
    <source>
        <dbReference type="ARBA" id="ARBA00001113"/>
    </source>
</evidence>
<dbReference type="InterPro" id="IPR004701">
    <property type="entry name" value="PTS_EIIA_man-typ"/>
</dbReference>
<dbReference type="InterPro" id="IPR036618">
    <property type="entry name" value="PtsI_HPr-bd_sf"/>
</dbReference>
<dbReference type="InterPro" id="IPR008279">
    <property type="entry name" value="PEP-util_enz_mobile_dom"/>
</dbReference>
<dbReference type="NCBIfam" id="TIGR01003">
    <property type="entry name" value="PTS_HPr_family"/>
    <property type="match status" value="1"/>
</dbReference>
<dbReference type="Gene3D" id="3.20.20.60">
    <property type="entry name" value="Phosphoenolpyruvate-binding domains"/>
    <property type="match status" value="1"/>
</dbReference>
<dbReference type="InterPro" id="IPR008731">
    <property type="entry name" value="PTS_EIN"/>
</dbReference>
<dbReference type="InterPro" id="IPR015813">
    <property type="entry name" value="Pyrv/PenolPyrv_kinase-like_dom"/>
</dbReference>
<dbReference type="PANTHER" id="PTHR46244:SF6">
    <property type="entry name" value="PHOSPHOENOLPYRUVATE-PROTEIN PHOSPHOTRANSFERASE"/>
    <property type="match status" value="1"/>
</dbReference>
<keyword evidence="14" id="KW-0460">Magnesium</keyword>
<dbReference type="EC" id="2.7.3.9" evidence="19"/>
<comment type="caution">
    <text evidence="19">The sequence shown here is derived from an EMBL/GenBank/DDBJ whole genome shotgun (WGS) entry which is preliminary data.</text>
</comment>
<dbReference type="InterPro" id="IPR000121">
    <property type="entry name" value="PEP_util_C"/>
</dbReference>
<dbReference type="Gene3D" id="3.50.30.10">
    <property type="entry name" value="Phosphohistidine domain"/>
    <property type="match status" value="1"/>
</dbReference>
<evidence type="ECO:0000256" key="7">
    <source>
        <dbReference type="ARBA" id="ARBA00022448"/>
    </source>
</evidence>
<reference evidence="19 20" key="1">
    <citation type="submission" date="2022-01" db="EMBL/GenBank/DDBJ databases">
        <authorList>
            <person name="Won M."/>
            <person name="Kim S.-J."/>
            <person name="Kwon S.-W."/>
        </authorList>
    </citation>
    <scope>NUCLEOTIDE SEQUENCE [LARGE SCALE GENOMIC DNA]</scope>
    <source>
        <strain evidence="19 20">KCTC 23505</strain>
    </source>
</reference>
<dbReference type="Proteomes" id="UP001521209">
    <property type="component" value="Unassembled WGS sequence"/>
</dbReference>
<comment type="similarity">
    <text evidence="6">Belongs to the PEP-utilizing enzyme family.</text>
</comment>
<evidence type="ECO:0000259" key="18">
    <source>
        <dbReference type="PROSITE" id="PS51350"/>
    </source>
</evidence>
<dbReference type="InterPro" id="IPR050499">
    <property type="entry name" value="PEP-utilizing_PTS_enzyme"/>
</dbReference>
<dbReference type="InterPro" id="IPR035895">
    <property type="entry name" value="HPr-like_sf"/>
</dbReference>
<evidence type="ECO:0000256" key="15">
    <source>
        <dbReference type="ARBA" id="ARBA00046577"/>
    </source>
</evidence>
<evidence type="ECO:0000259" key="17">
    <source>
        <dbReference type="PROSITE" id="PS51096"/>
    </source>
</evidence>
<keyword evidence="13" id="KW-0418">Kinase</keyword>
<evidence type="ECO:0000256" key="14">
    <source>
        <dbReference type="ARBA" id="ARBA00022842"/>
    </source>
</evidence>
<dbReference type="InterPro" id="IPR012844">
    <property type="entry name" value="DhaM_N"/>
</dbReference>
<dbReference type="Pfam" id="PF03610">
    <property type="entry name" value="EIIA-man"/>
    <property type="match status" value="1"/>
</dbReference>
<name>A0ABS9E0K3_9PROT</name>